<protein>
    <submittedName>
        <fullName evidence="2">Uncharacterized protein</fullName>
    </submittedName>
</protein>
<feature type="signal peptide" evidence="1">
    <location>
        <begin position="1"/>
        <end position="21"/>
    </location>
</feature>
<dbReference type="EMBL" id="JACCBJ010000001">
    <property type="protein sequence ID" value="NYD75848.1"/>
    <property type="molecule type" value="Genomic_DNA"/>
</dbReference>
<sequence>MKKSSLVVFGAACGLILTSVAAPSYGAAPAGGATSSSGDPAKVEQVILPFSSGTTLTQAAKIAASRSESVVGFRIESDQVVGEYRTASGQTVSDYLAGFHELYGTEPRVAGLVIERPKETSSTSSKTRALPTPSHATTIATGVPDYQPAPVPADKAAALVKTPTEAPAAKSQTSILAVGNGWKPYSVFSKIKRSGVHQYFDMTMTWNGATSPRNIPTAFGIEAGIDLYNGATGIRGGICGPNFRDQFIAKNYNWYSWSTFSPNGDLSSAYPYADLNDLLDSCGRNAMTVGFEYPQRFAPDEFGMYEVSTHIDAQIGVTGSSHLGGGIQQVDNGNCIPGIALTDCMGTKQLAGDSRTNLNTDRLWVADPNRCWTSSSYGDIAPVVVTCP</sequence>
<comment type="caution">
    <text evidence="2">The sequence shown here is derived from an EMBL/GenBank/DDBJ whole genome shotgun (WGS) entry which is preliminary data.</text>
</comment>
<dbReference type="AlphaFoldDB" id="A0A852T2K1"/>
<dbReference type="RefSeq" id="WP_179457653.1">
    <property type="nucleotide sequence ID" value="NZ_BAAAPX010000001.1"/>
</dbReference>
<evidence type="ECO:0000256" key="1">
    <source>
        <dbReference type="SAM" id="SignalP"/>
    </source>
</evidence>
<name>A0A852T2K1_9MICO</name>
<keyword evidence="3" id="KW-1185">Reference proteome</keyword>
<accession>A0A852T2K1</accession>
<organism evidence="2 3">
    <name type="scientific">Leifsonia soli</name>
    <dbReference type="NCBI Taxonomy" id="582665"/>
    <lineage>
        <taxon>Bacteria</taxon>
        <taxon>Bacillati</taxon>
        <taxon>Actinomycetota</taxon>
        <taxon>Actinomycetes</taxon>
        <taxon>Micrococcales</taxon>
        <taxon>Microbacteriaceae</taxon>
        <taxon>Leifsonia</taxon>
    </lineage>
</organism>
<evidence type="ECO:0000313" key="2">
    <source>
        <dbReference type="EMBL" id="NYD75848.1"/>
    </source>
</evidence>
<evidence type="ECO:0000313" key="3">
    <source>
        <dbReference type="Proteomes" id="UP000589620"/>
    </source>
</evidence>
<dbReference type="Proteomes" id="UP000589620">
    <property type="component" value="Unassembled WGS sequence"/>
</dbReference>
<feature type="chain" id="PRO_5032722723" evidence="1">
    <location>
        <begin position="22"/>
        <end position="388"/>
    </location>
</feature>
<keyword evidence="1" id="KW-0732">Signal</keyword>
<reference evidence="2 3" key="1">
    <citation type="submission" date="2020-07" db="EMBL/GenBank/DDBJ databases">
        <title>Sequencing the genomes of 1000 actinobacteria strains.</title>
        <authorList>
            <person name="Klenk H.-P."/>
        </authorList>
    </citation>
    <scope>NUCLEOTIDE SEQUENCE [LARGE SCALE GENOMIC DNA]</scope>
    <source>
        <strain evidence="2 3">DSM 23871</strain>
    </source>
</reference>
<gene>
    <name evidence="2" type="ORF">BJ963_003367</name>
</gene>
<proteinExistence type="predicted"/>